<proteinExistence type="predicted"/>
<evidence type="ECO:0000313" key="1">
    <source>
        <dbReference type="EMBL" id="GGA81509.1"/>
    </source>
</evidence>
<comment type="caution">
    <text evidence="1">The sequence shown here is derived from an EMBL/GenBank/DDBJ whole genome shotgun (WGS) entry which is preliminary data.</text>
</comment>
<dbReference type="EMBL" id="BMEY01000013">
    <property type="protein sequence ID" value="GGA81509.1"/>
    <property type="molecule type" value="Genomic_DNA"/>
</dbReference>
<dbReference type="AlphaFoldDB" id="A0A916WB01"/>
<sequence>MKEKLAILGALLIIILMTMLDSPPTDTSIYYNIPSDETIDADAQPTTRSVSYTYNYLLEEMNEINGKIVETYREYETHLDSEGNEIIRIPTSNYQYITYQKE</sequence>
<dbReference type="Proteomes" id="UP000613512">
    <property type="component" value="Unassembled WGS sequence"/>
</dbReference>
<reference evidence="1" key="2">
    <citation type="submission" date="2020-09" db="EMBL/GenBank/DDBJ databases">
        <authorList>
            <person name="Sun Q."/>
            <person name="Zhou Y."/>
        </authorList>
    </citation>
    <scope>NUCLEOTIDE SEQUENCE</scope>
    <source>
        <strain evidence="1">CGMCC 1.12408</strain>
    </source>
</reference>
<reference evidence="1" key="1">
    <citation type="journal article" date="2014" name="Int. J. Syst. Evol. Microbiol.">
        <title>Complete genome sequence of Corynebacterium casei LMG S-19264T (=DSM 44701T), isolated from a smear-ripened cheese.</title>
        <authorList>
            <consortium name="US DOE Joint Genome Institute (JGI-PGF)"/>
            <person name="Walter F."/>
            <person name="Albersmeier A."/>
            <person name="Kalinowski J."/>
            <person name="Ruckert C."/>
        </authorList>
    </citation>
    <scope>NUCLEOTIDE SEQUENCE</scope>
    <source>
        <strain evidence="1">CGMCC 1.12408</strain>
    </source>
</reference>
<accession>A0A916WB01</accession>
<name>A0A916WB01_9BACI</name>
<gene>
    <name evidence="1" type="ORF">GCM10008025_26030</name>
</gene>
<evidence type="ECO:0000313" key="2">
    <source>
        <dbReference type="Proteomes" id="UP000613512"/>
    </source>
</evidence>
<keyword evidence="2" id="KW-1185">Reference proteome</keyword>
<dbReference type="RefSeq" id="WP_188385099.1">
    <property type="nucleotide sequence ID" value="NZ_BMEY01000013.1"/>
</dbReference>
<organism evidence="1 2">
    <name type="scientific">Ornithinibacillus halotolerans</name>
    <dbReference type="NCBI Taxonomy" id="1274357"/>
    <lineage>
        <taxon>Bacteria</taxon>
        <taxon>Bacillati</taxon>
        <taxon>Bacillota</taxon>
        <taxon>Bacilli</taxon>
        <taxon>Bacillales</taxon>
        <taxon>Bacillaceae</taxon>
        <taxon>Ornithinibacillus</taxon>
    </lineage>
</organism>
<protein>
    <submittedName>
        <fullName evidence="1">Uncharacterized protein</fullName>
    </submittedName>
</protein>